<dbReference type="GO" id="GO:0046690">
    <property type="term" value="P:response to tellurium ion"/>
    <property type="evidence" value="ECO:0007669"/>
    <property type="project" value="UniProtKB-KW"/>
</dbReference>
<dbReference type="EMBL" id="FTOR01000006">
    <property type="protein sequence ID" value="SIT23891.1"/>
    <property type="molecule type" value="Genomic_DNA"/>
</dbReference>
<dbReference type="OrthoDB" id="4123258at2"/>
<dbReference type="Proteomes" id="UP000186917">
    <property type="component" value="Unassembled WGS sequence"/>
</dbReference>
<sequence>MAINLKKGQNIDVGLTNITIGLGWDPNEDNNDDNNFDLDLSAFMLNSSELIPTESFFVFFNNMDSPDGALHHTGDDLSGRNSLDGDDESIQIDLSKVSPQIIQIIFVATIHDYAARKQNFGQVSNSYIQIMDDNTQQVVAKYELGQDFSIETAVEFGKLYKQNGKWKFEASGVGHKQDLAFFLSRHYKGQIIK</sequence>
<feature type="domain" description="TerD" evidence="2">
    <location>
        <begin position="1"/>
        <end position="184"/>
    </location>
</feature>
<evidence type="ECO:0000313" key="3">
    <source>
        <dbReference type="EMBL" id="SIT23891.1"/>
    </source>
</evidence>
<dbReference type="AlphaFoldDB" id="A0A173MEC8"/>
<dbReference type="KEGG" id="fln:FLA_1965"/>
<accession>A0A173MEC8</accession>
<proteinExistence type="predicted"/>
<dbReference type="STRING" id="477680.SAMN05421788_10626"/>
<gene>
    <name evidence="3" type="ORF">SAMN05421788_10626</name>
</gene>
<name>A0A173MEC8_9BACT</name>
<dbReference type="PANTHER" id="PTHR32097:SF17">
    <property type="entry name" value="CAMP-BINDING PROTEIN 1-RELATED"/>
    <property type="match status" value="1"/>
</dbReference>
<dbReference type="Gene3D" id="2.60.60.30">
    <property type="entry name" value="sav2460 like domains"/>
    <property type="match status" value="1"/>
</dbReference>
<dbReference type="RefSeq" id="WP_076380253.1">
    <property type="nucleotide sequence ID" value="NZ_AP017422.1"/>
</dbReference>
<reference evidence="4" key="1">
    <citation type="submission" date="2017-01" db="EMBL/GenBank/DDBJ databases">
        <authorList>
            <person name="Varghese N."/>
            <person name="Submissions S."/>
        </authorList>
    </citation>
    <scope>NUCLEOTIDE SEQUENCE [LARGE SCALE GENOMIC DNA]</scope>
    <source>
        <strain evidence="4">DSM 21054</strain>
    </source>
</reference>
<evidence type="ECO:0000256" key="1">
    <source>
        <dbReference type="ARBA" id="ARBA00022686"/>
    </source>
</evidence>
<keyword evidence="1" id="KW-0778">Tellurium resistance</keyword>
<dbReference type="InterPro" id="IPR051324">
    <property type="entry name" value="Stress/Tellurium_Resist"/>
</dbReference>
<evidence type="ECO:0000313" key="4">
    <source>
        <dbReference type="Proteomes" id="UP000186917"/>
    </source>
</evidence>
<dbReference type="CDD" id="cd06974">
    <property type="entry name" value="TerD_like"/>
    <property type="match status" value="1"/>
</dbReference>
<dbReference type="PANTHER" id="PTHR32097">
    <property type="entry name" value="CAMP-BINDING PROTEIN 1-RELATED"/>
    <property type="match status" value="1"/>
</dbReference>
<keyword evidence="4" id="KW-1185">Reference proteome</keyword>
<protein>
    <submittedName>
        <fullName evidence="3">Tellurium resistance protein TerD</fullName>
    </submittedName>
</protein>
<dbReference type="Pfam" id="PF02342">
    <property type="entry name" value="TerD"/>
    <property type="match status" value="1"/>
</dbReference>
<organism evidence="3 4">
    <name type="scientific">Filimonas lacunae</name>
    <dbReference type="NCBI Taxonomy" id="477680"/>
    <lineage>
        <taxon>Bacteria</taxon>
        <taxon>Pseudomonadati</taxon>
        <taxon>Bacteroidota</taxon>
        <taxon>Chitinophagia</taxon>
        <taxon>Chitinophagales</taxon>
        <taxon>Chitinophagaceae</taxon>
        <taxon>Filimonas</taxon>
    </lineage>
</organism>
<evidence type="ECO:0000259" key="2">
    <source>
        <dbReference type="Pfam" id="PF02342"/>
    </source>
</evidence>
<dbReference type="InterPro" id="IPR003325">
    <property type="entry name" value="TerD"/>
</dbReference>